<evidence type="ECO:0000256" key="1">
    <source>
        <dbReference type="ARBA" id="ARBA00022737"/>
    </source>
</evidence>
<dbReference type="PROSITE" id="PS51375">
    <property type="entry name" value="PPR"/>
    <property type="match status" value="4"/>
</dbReference>
<comment type="caution">
    <text evidence="4">The sequence shown here is derived from an EMBL/GenBank/DDBJ whole genome shotgun (WGS) entry which is preliminary data.</text>
</comment>
<evidence type="ECO:0000313" key="5">
    <source>
        <dbReference type="Proteomes" id="UP000797356"/>
    </source>
</evidence>
<keyword evidence="1" id="KW-0677">Repeat</keyword>
<proteinExistence type="predicted"/>
<dbReference type="Gene3D" id="1.25.40.10">
    <property type="entry name" value="Tetratricopeptide repeat domain"/>
    <property type="match status" value="3"/>
</dbReference>
<dbReference type="OrthoDB" id="185373at2759"/>
<dbReference type="Proteomes" id="UP000797356">
    <property type="component" value="Chromosome 2"/>
</dbReference>
<dbReference type="PANTHER" id="PTHR47926">
    <property type="entry name" value="PENTATRICOPEPTIDE REPEAT-CONTAINING PROTEIN"/>
    <property type="match status" value="1"/>
</dbReference>
<protein>
    <submittedName>
        <fullName evidence="4">Pentatricopeptide repeat</fullName>
    </submittedName>
</protein>
<dbReference type="GO" id="GO:0008270">
    <property type="term" value="F:zinc ion binding"/>
    <property type="evidence" value="ECO:0007669"/>
    <property type="project" value="InterPro"/>
</dbReference>
<dbReference type="EMBL" id="CM017873">
    <property type="protein sequence ID" value="KAG1331656.1"/>
    <property type="molecule type" value="Genomic_DNA"/>
</dbReference>
<dbReference type="InterPro" id="IPR011990">
    <property type="entry name" value="TPR-like_helical_dom_sf"/>
</dbReference>
<dbReference type="InterPro" id="IPR046848">
    <property type="entry name" value="E_motif"/>
</dbReference>
<dbReference type="PANTHER" id="PTHR47926:SF500">
    <property type="entry name" value="REPEAT-CONTAINING PROTEIN, PUTATIVE-RELATED"/>
    <property type="match status" value="1"/>
</dbReference>
<feature type="repeat" description="PPR" evidence="2">
    <location>
        <begin position="269"/>
        <end position="303"/>
    </location>
</feature>
<dbReference type="InterPro" id="IPR032867">
    <property type="entry name" value="DYW_dom"/>
</dbReference>
<evidence type="ECO:0000256" key="2">
    <source>
        <dbReference type="PROSITE-ProRule" id="PRU00708"/>
    </source>
</evidence>
<keyword evidence="5" id="KW-1185">Reference proteome</keyword>
<dbReference type="Pfam" id="PF20431">
    <property type="entry name" value="E_motif"/>
    <property type="match status" value="1"/>
</dbReference>
<dbReference type="FunFam" id="1.25.40.10:FF:000196">
    <property type="entry name" value="Pentatricopeptide repeat-containing protein At4g14850"/>
    <property type="match status" value="2"/>
</dbReference>
<dbReference type="GO" id="GO:0003723">
    <property type="term" value="F:RNA binding"/>
    <property type="evidence" value="ECO:0007669"/>
    <property type="project" value="InterPro"/>
</dbReference>
<name>A0A8K0MXF2_COCNU</name>
<dbReference type="Pfam" id="PF13041">
    <property type="entry name" value="PPR_2"/>
    <property type="match status" value="1"/>
</dbReference>
<dbReference type="InterPro" id="IPR002885">
    <property type="entry name" value="PPR_rpt"/>
</dbReference>
<dbReference type="FunFam" id="1.25.40.10:FF:000288">
    <property type="entry name" value="Pentatricopeptide repeat-containing protein At4g02750"/>
    <property type="match status" value="1"/>
</dbReference>
<feature type="repeat" description="PPR" evidence="2">
    <location>
        <begin position="51"/>
        <end position="85"/>
    </location>
</feature>
<dbReference type="GO" id="GO:0009451">
    <property type="term" value="P:RNA modification"/>
    <property type="evidence" value="ECO:0007669"/>
    <property type="project" value="InterPro"/>
</dbReference>
<dbReference type="InterPro" id="IPR046960">
    <property type="entry name" value="PPR_At4g14850-like_plant"/>
</dbReference>
<dbReference type="Pfam" id="PF14432">
    <property type="entry name" value="DYW_deaminase"/>
    <property type="match status" value="1"/>
</dbReference>
<sequence>MLRRGRGLHCEALKTGFDLDIFVQAALVDMYAKCGGIDDGCQVFDGMLEKDIVSWTTMITAYEHSAHPRESLLLFLQMQAQGIGGDQVTAISVASAIAQLADIKRARSFHAHVIRNGFRRHVEVANSLIAMYSNCGDVKRARLVFDGMKERDNISWNSMISGYSQNGNASDALLLFEQMRVHGPEANMVTALALVSVCSQLGSLHLARQVHSLIISWKLEITQMFNDNCASTKDASSRNVMISAYGLHGHGWEALKLYQQMRAEGIEPDDITFTSLPSACSRAGLAELGREVLNSMKELSMLPMAKHYACMVDLLGRAGLLDEAFYLIAEMPSEPNDAVWGALLGACRIHGKLKLGELAAKRLLCLEPEHTGYYVLMSNVNAASTRWHEVGKVREAMRDRGLKKPAAFSVLEFGREVHGFHAADQFHPEHVKIYGKIEGLTAEMKTKGYVPDGSCVLHDVEEEDKEHILKLHSEKLAVAYGITRLHDGLPIRIIKNLRMCNDCHVAFKFITQVCKRMIIMRDANRSHHFQDGSCSCNDYW</sequence>
<reference evidence="4" key="1">
    <citation type="journal article" date="2017" name="Gigascience">
        <title>The genome draft of coconut (Cocos nucifera).</title>
        <authorList>
            <person name="Xiao Y."/>
            <person name="Xu P."/>
            <person name="Fan H."/>
            <person name="Baudouin L."/>
            <person name="Xia W."/>
            <person name="Bocs S."/>
            <person name="Xu J."/>
            <person name="Li Q."/>
            <person name="Guo A."/>
            <person name="Zhou L."/>
            <person name="Li J."/>
            <person name="Wu Y."/>
            <person name="Ma Z."/>
            <person name="Armero A."/>
            <person name="Issali A.E."/>
            <person name="Liu N."/>
            <person name="Peng M."/>
            <person name="Yang Y."/>
        </authorList>
    </citation>
    <scope>NUCLEOTIDE SEQUENCE</scope>
    <source>
        <tissue evidence="4">Spear leaf of Hainan Tall coconut</tissue>
    </source>
</reference>
<dbReference type="Pfam" id="PF01535">
    <property type="entry name" value="PPR"/>
    <property type="match status" value="5"/>
</dbReference>
<evidence type="ECO:0000313" key="4">
    <source>
        <dbReference type="EMBL" id="KAG1331656.1"/>
    </source>
</evidence>
<dbReference type="NCBIfam" id="TIGR00756">
    <property type="entry name" value="PPR"/>
    <property type="match status" value="3"/>
</dbReference>
<reference evidence="4" key="2">
    <citation type="submission" date="2019-07" db="EMBL/GenBank/DDBJ databases">
        <authorList>
            <person name="Yang Y."/>
            <person name="Bocs S."/>
            <person name="Baudouin L."/>
        </authorList>
    </citation>
    <scope>NUCLEOTIDE SEQUENCE</scope>
    <source>
        <tissue evidence="4">Spear leaf of Hainan Tall coconut</tissue>
    </source>
</reference>
<evidence type="ECO:0000259" key="3">
    <source>
        <dbReference type="Pfam" id="PF14432"/>
    </source>
</evidence>
<feature type="repeat" description="PPR" evidence="2">
    <location>
        <begin position="234"/>
        <end position="268"/>
    </location>
</feature>
<dbReference type="AlphaFoldDB" id="A0A8K0MXF2"/>
<organism evidence="4 5">
    <name type="scientific">Cocos nucifera</name>
    <name type="common">Coconut palm</name>
    <dbReference type="NCBI Taxonomy" id="13894"/>
    <lineage>
        <taxon>Eukaryota</taxon>
        <taxon>Viridiplantae</taxon>
        <taxon>Streptophyta</taxon>
        <taxon>Embryophyta</taxon>
        <taxon>Tracheophyta</taxon>
        <taxon>Spermatophyta</taxon>
        <taxon>Magnoliopsida</taxon>
        <taxon>Liliopsida</taxon>
        <taxon>Arecaceae</taxon>
        <taxon>Arecoideae</taxon>
        <taxon>Cocoseae</taxon>
        <taxon>Attaleinae</taxon>
        <taxon>Cocos</taxon>
    </lineage>
</organism>
<feature type="domain" description="DYW" evidence="3">
    <location>
        <begin position="448"/>
        <end position="540"/>
    </location>
</feature>
<feature type="repeat" description="PPR" evidence="2">
    <location>
        <begin position="152"/>
        <end position="186"/>
    </location>
</feature>
<accession>A0A8K0MXF2</accession>
<gene>
    <name evidence="4" type="ORF">COCNU_02G016240</name>
</gene>